<evidence type="ECO:0000313" key="5">
    <source>
        <dbReference type="Proteomes" id="UP000838756"/>
    </source>
</evidence>
<dbReference type="InterPro" id="IPR036526">
    <property type="entry name" value="C-N_Hydrolase_sf"/>
</dbReference>
<dbReference type="Gene3D" id="3.60.110.10">
    <property type="entry name" value="Carbon-nitrogen hydrolase"/>
    <property type="match status" value="1"/>
</dbReference>
<dbReference type="Pfam" id="PF19018">
    <property type="entry name" value="Vanin_C"/>
    <property type="match status" value="1"/>
</dbReference>
<dbReference type="SUPFAM" id="SSF56317">
    <property type="entry name" value="Carbon-nitrogen hydrolase"/>
    <property type="match status" value="1"/>
</dbReference>
<evidence type="ECO:0000259" key="3">
    <source>
        <dbReference type="PROSITE" id="PS50263"/>
    </source>
</evidence>
<organism evidence="4 5">
    <name type="scientific">Pararge aegeria aegeria</name>
    <dbReference type="NCBI Taxonomy" id="348720"/>
    <lineage>
        <taxon>Eukaryota</taxon>
        <taxon>Metazoa</taxon>
        <taxon>Ecdysozoa</taxon>
        <taxon>Arthropoda</taxon>
        <taxon>Hexapoda</taxon>
        <taxon>Insecta</taxon>
        <taxon>Pterygota</taxon>
        <taxon>Neoptera</taxon>
        <taxon>Endopterygota</taxon>
        <taxon>Lepidoptera</taxon>
        <taxon>Glossata</taxon>
        <taxon>Ditrysia</taxon>
        <taxon>Papilionoidea</taxon>
        <taxon>Nymphalidae</taxon>
        <taxon>Satyrinae</taxon>
        <taxon>Satyrini</taxon>
        <taxon>Parargina</taxon>
        <taxon>Pararge</taxon>
    </lineage>
</organism>
<proteinExistence type="inferred from homology"/>
<dbReference type="InterPro" id="IPR003010">
    <property type="entry name" value="C-N_Hydrolase"/>
</dbReference>
<comment type="caution">
    <text evidence="4">The sequence shown here is derived from an EMBL/GenBank/DDBJ whole genome shotgun (WGS) entry which is preliminary data.</text>
</comment>
<dbReference type="Proteomes" id="UP000838756">
    <property type="component" value="Unassembled WGS sequence"/>
</dbReference>
<name>A0A8S4SDV1_9NEOP</name>
<evidence type="ECO:0000313" key="4">
    <source>
        <dbReference type="EMBL" id="CAH2259698.1"/>
    </source>
</evidence>
<dbReference type="OrthoDB" id="10250282at2759"/>
<dbReference type="Pfam" id="PF00795">
    <property type="entry name" value="CN_hydrolase"/>
    <property type="match status" value="1"/>
</dbReference>
<dbReference type="InterPro" id="IPR040154">
    <property type="entry name" value="Biotinidase/VNN"/>
</dbReference>
<evidence type="ECO:0000256" key="1">
    <source>
        <dbReference type="ARBA" id="ARBA00008225"/>
    </source>
</evidence>
<protein>
    <submittedName>
        <fullName evidence="4">Jg24303 protein</fullName>
    </submittedName>
</protein>
<sequence>MKSTPDDRNYVGAVVEYMVNANSTVNLQNYIHLLQDAALQNADIIVFPELALTSPSQVEIPLNGLLKDYPIPALQPELYDEFLVAISSAAIENDIYVVINLEELLNCTSGYVTGESCPEQKVYIFSTNVVFDRSGAVIDRYRKINLFGELTRTPALSPELGIFETDFGVTFGHLTSLDLLFQVPAIQMVQKHNITNIIFPVRWASEMPFLTAVSIQQAYAVAMNVNLLAAGANDVGMGKTGSGIYSGRTGSLVSVMTGIPTTRLLVSRVPKTPGRAFFSVQGPIYNNVSDQDNLQLTTDLSLPLHTTRLLEPKIEYQFMLSDTDILCSFYLKFNDSNAEQKYRYRATAFSGVRTYNQIEAVGSRLCAVIACTDDTIESCGKRFPQYSPNSTAVFEILEITAAVPIPETDEDLSAKNAVYFPVTLDTSIMPLKPADYLFEEVRQILDSYTVYLFVLRNLKAELYSFGLWGREFSTDGETTDNDSPEETPTPDSACIPRLHIMFLFFAILALAL</sequence>
<dbReference type="EMBL" id="CAKXAJ010026153">
    <property type="protein sequence ID" value="CAH2259698.1"/>
    <property type="molecule type" value="Genomic_DNA"/>
</dbReference>
<dbReference type="InterPro" id="IPR043957">
    <property type="entry name" value="Vanin_C"/>
</dbReference>
<keyword evidence="2" id="KW-0378">Hydrolase</keyword>
<feature type="domain" description="CN hydrolase" evidence="3">
    <location>
        <begin position="10"/>
        <end position="271"/>
    </location>
</feature>
<dbReference type="PANTHER" id="PTHR10609">
    <property type="entry name" value="BIOTINIDASE-RELATED"/>
    <property type="match status" value="1"/>
</dbReference>
<dbReference type="AlphaFoldDB" id="A0A8S4SDV1"/>
<reference evidence="4" key="1">
    <citation type="submission" date="2022-03" db="EMBL/GenBank/DDBJ databases">
        <authorList>
            <person name="Lindestad O."/>
        </authorList>
    </citation>
    <scope>NUCLEOTIDE SEQUENCE</scope>
</reference>
<comment type="similarity">
    <text evidence="1">Belongs to the carbon-nitrogen hydrolase superfamily. BTD/VNN family.</text>
</comment>
<gene>
    <name evidence="4" type="primary">jg24303</name>
    <name evidence="4" type="ORF">PAEG_LOCUS23623</name>
</gene>
<dbReference type="PROSITE" id="PS50263">
    <property type="entry name" value="CN_HYDROLASE"/>
    <property type="match status" value="1"/>
</dbReference>
<dbReference type="GO" id="GO:0016787">
    <property type="term" value="F:hydrolase activity"/>
    <property type="evidence" value="ECO:0007669"/>
    <property type="project" value="UniProtKB-KW"/>
</dbReference>
<evidence type="ECO:0000256" key="2">
    <source>
        <dbReference type="ARBA" id="ARBA00022801"/>
    </source>
</evidence>
<dbReference type="PANTHER" id="PTHR10609:SF14">
    <property type="entry name" value="BIOTINIDASE"/>
    <property type="match status" value="1"/>
</dbReference>
<keyword evidence="5" id="KW-1185">Reference proteome</keyword>
<accession>A0A8S4SDV1</accession>